<dbReference type="HAMAP" id="MF_00291_B">
    <property type="entry name" value="Ribosomal_uS2_B"/>
    <property type="match status" value="1"/>
</dbReference>
<dbReference type="SMART" id="SM00666">
    <property type="entry name" value="PB1"/>
    <property type="match status" value="1"/>
</dbReference>
<dbReference type="GO" id="GO:0015935">
    <property type="term" value="C:small ribosomal subunit"/>
    <property type="evidence" value="ECO:0007669"/>
    <property type="project" value="InterPro"/>
</dbReference>
<dbReference type="NCBIfam" id="TIGR01011">
    <property type="entry name" value="rpsB_bact"/>
    <property type="match status" value="1"/>
</dbReference>
<dbReference type="GO" id="GO:0003735">
    <property type="term" value="F:structural constituent of ribosome"/>
    <property type="evidence" value="ECO:0007669"/>
    <property type="project" value="InterPro"/>
</dbReference>
<evidence type="ECO:0000256" key="1">
    <source>
        <dbReference type="ARBA" id="ARBA00006242"/>
    </source>
</evidence>
<feature type="compositionally biased region" description="Basic residues" evidence="6">
    <location>
        <begin position="107"/>
        <end position="120"/>
    </location>
</feature>
<reference evidence="9 10" key="1">
    <citation type="journal article" date="2019" name="Sci. Rep.">
        <title>Colletotrichum shisoi sp. nov., an anthracnose pathogen of Perilla frutescens in Japan: molecular phylogenetic, morphological and genomic evidence.</title>
        <authorList>
            <person name="Gan P."/>
            <person name="Tsushima A."/>
            <person name="Hiroyama R."/>
            <person name="Narusaka M."/>
            <person name="Takano Y."/>
            <person name="Narusaka Y."/>
            <person name="Kawaradani M."/>
            <person name="Damm U."/>
            <person name="Shirasu K."/>
        </authorList>
    </citation>
    <scope>NUCLEOTIDE SEQUENCE [LARGE SCALE GENOMIC DNA]</scope>
    <source>
        <strain evidence="9 10">PG-2018a</strain>
    </source>
</reference>
<evidence type="ECO:0000256" key="2">
    <source>
        <dbReference type="ARBA" id="ARBA00022737"/>
    </source>
</evidence>
<dbReference type="Gene3D" id="3.10.580.10">
    <property type="entry name" value="CBS-domain"/>
    <property type="match status" value="2"/>
</dbReference>
<dbReference type="InterPro" id="IPR053793">
    <property type="entry name" value="PB1-like"/>
</dbReference>
<dbReference type="InterPro" id="IPR000270">
    <property type="entry name" value="PB1_dom"/>
</dbReference>
<gene>
    <name evidence="9" type="primary">CBSCBSPB3</name>
    <name evidence="9" type="ORF">CSHISOI_08629</name>
</gene>
<keyword evidence="4" id="KW-0687">Ribonucleoprotein</keyword>
<dbReference type="InterPro" id="IPR046342">
    <property type="entry name" value="CBS_dom_sf"/>
</dbReference>
<dbReference type="SUPFAM" id="SSF52313">
    <property type="entry name" value="Ribosomal protein S2"/>
    <property type="match status" value="1"/>
</dbReference>
<dbReference type="Proteomes" id="UP000326340">
    <property type="component" value="Unassembled WGS sequence"/>
</dbReference>
<dbReference type="OrthoDB" id="418595at2759"/>
<feature type="domain" description="CBS" evidence="7">
    <location>
        <begin position="365"/>
        <end position="422"/>
    </location>
</feature>
<evidence type="ECO:0000259" key="7">
    <source>
        <dbReference type="PROSITE" id="PS51371"/>
    </source>
</evidence>
<accession>A0A5Q4BID1</accession>
<dbReference type="PROSITE" id="PS00962">
    <property type="entry name" value="RIBOSOMAL_S2_1"/>
    <property type="match status" value="1"/>
</dbReference>
<dbReference type="Pfam" id="PF00564">
    <property type="entry name" value="PB1"/>
    <property type="match status" value="1"/>
</dbReference>
<feature type="domain" description="CBS" evidence="7">
    <location>
        <begin position="129"/>
        <end position="187"/>
    </location>
</feature>
<dbReference type="Pfam" id="PF00571">
    <property type="entry name" value="CBS"/>
    <property type="match status" value="4"/>
</dbReference>
<feature type="region of interest" description="Disordered" evidence="6">
    <location>
        <begin position="105"/>
        <end position="124"/>
    </location>
</feature>
<dbReference type="PANTHER" id="PTHR48108:SF26">
    <property type="entry name" value="CBS DOMAIN-CONTAINING PROTEIN DDB_G0289609"/>
    <property type="match status" value="1"/>
</dbReference>
<dbReference type="AlphaFoldDB" id="A0A5Q4BID1"/>
<evidence type="ECO:0000259" key="8">
    <source>
        <dbReference type="PROSITE" id="PS51745"/>
    </source>
</evidence>
<feature type="domain" description="CBS" evidence="7">
    <location>
        <begin position="196"/>
        <end position="252"/>
    </location>
</feature>
<keyword evidence="3" id="KW-0689">Ribosomal protein</keyword>
<dbReference type="InterPro" id="IPR005706">
    <property type="entry name" value="Ribosomal_uS2_bac/mit/plastid"/>
</dbReference>
<dbReference type="CDD" id="cd17781">
    <property type="entry name" value="CBS_pair_MUG70_1"/>
    <property type="match status" value="1"/>
</dbReference>
<dbReference type="EMBL" id="PUHP01001133">
    <property type="protein sequence ID" value="TQN66693.1"/>
    <property type="molecule type" value="Genomic_DNA"/>
</dbReference>
<dbReference type="SUPFAM" id="SSF54631">
    <property type="entry name" value="CBS-domain pair"/>
    <property type="match status" value="2"/>
</dbReference>
<dbReference type="SMART" id="SM00116">
    <property type="entry name" value="CBS"/>
    <property type="match status" value="4"/>
</dbReference>
<evidence type="ECO:0000256" key="3">
    <source>
        <dbReference type="ARBA" id="ARBA00022980"/>
    </source>
</evidence>
<sequence length="1139" mass="124352">MSGNTLRGTPNRGQARGGIPFTQSPSVTGSAVPGAASGIPRPVLETQPTQSEVGGSGLSASRQKQTKRDEMGRLTYGELERARMLDTMDTDYYVKAIRKKMESDLSKKKHLTSRARHSRKAPPGTVLALKPSQALQIKPGTTVAEAAQLMAAKREDCVLVTDDDDRIAGIFTAKDLAFRVVGAGQKPNHITIAEIMTKNPLCARTDTSATDALDLMVRKGFRHLPVMDENQDISGILDITKCFYDAMEKLERAYSSSRRLYDALEGVQSELGTSQPQQIIQYVEALRSKMSGPTLESVLDGRPPTTVSVRTSVKEAAQMMKENRTTAVLVQDQGAITGIFTSKDVVLRVIAPGLDPATCSVVRVMTPHPDFAPMDMSIQAALRKMHDGHYLNLPVMNDGGEIVGMVDVLKLTYATLEQINTMSTSDSEGPAWNKFWLSLDDGTESLMSGEGSHTHHTNLDSRIMSPDISRERIGDSVAPGDSASHVGIESPPRSAVTGNSPAQQSPAELPFPFKFKAPSGRVHRLQVIASQGIAAMVANVLAKLGSEVDAIGGAPTVEEGKISGGFALSYLDDEGDSVSITTDNDLLESILLARQGRREKVDLFVHDPEKPPVSAAPPTIETIALPTPPISATPDLRRRRAYDDEDDEAEDEDDDVSHVRRSRRAKHTPEPEQVVAGVPNELLLPGAIVTLAVVIVGVFTISRLTMIAVKWPAYLIGTPTSEGRGGYFRSASPESSKNCSRRLSVLQRKPHSPAPRRCRQKNDCQKYSQPAWYVFLFCDLRSIDTMLTVLSRAGRRALVAPVARSCHRAITTSSLVGVTPEQLDSLNEEAALGQISEDPRQAHLRQLQDGKAIRKAYDEFRRVQKATAHLGSFVERAYVPSSLIENPPAAKDITLELLMASQTHMGHHTSLWNPANARYIYGVRQGIHIISLETTAAHLRRAARVVEEVAYRGGLILFVGTRKGQMEIVTKAASLAGGCHLFTKWTPGNITNRDVINRGKEVKVVDHKDVKLGGFERLERTGRPLVPDLVVCLNPCENYTMLYECGLTNVPTIGIIDSDANPDWVTYTIPANDDSYRSVAVVAGVLGRAGEQGQKRRLRDAESGTVAWQTPAETARYMRAELTRYMQEADQWVKDHGGE</sequence>
<feature type="domain" description="PB1" evidence="8">
    <location>
        <begin position="508"/>
        <end position="608"/>
    </location>
</feature>
<feature type="compositionally biased region" description="Polar residues" evidence="6">
    <location>
        <begin position="496"/>
        <end position="506"/>
    </location>
</feature>
<dbReference type="GO" id="GO:0006412">
    <property type="term" value="P:translation"/>
    <property type="evidence" value="ECO:0007669"/>
    <property type="project" value="InterPro"/>
</dbReference>
<evidence type="ECO:0000256" key="5">
    <source>
        <dbReference type="PROSITE-ProRule" id="PRU00703"/>
    </source>
</evidence>
<organism evidence="9 10">
    <name type="scientific">Colletotrichum shisoi</name>
    <dbReference type="NCBI Taxonomy" id="2078593"/>
    <lineage>
        <taxon>Eukaryota</taxon>
        <taxon>Fungi</taxon>
        <taxon>Dikarya</taxon>
        <taxon>Ascomycota</taxon>
        <taxon>Pezizomycotina</taxon>
        <taxon>Sordariomycetes</taxon>
        <taxon>Hypocreomycetidae</taxon>
        <taxon>Glomerellales</taxon>
        <taxon>Glomerellaceae</taxon>
        <taxon>Colletotrichum</taxon>
        <taxon>Colletotrichum destructivum species complex</taxon>
    </lineage>
</organism>
<dbReference type="CDD" id="cd01425">
    <property type="entry name" value="RPS2"/>
    <property type="match status" value="1"/>
</dbReference>
<keyword evidence="2" id="KW-0677">Repeat</keyword>
<feature type="region of interest" description="Disordered" evidence="6">
    <location>
        <begin position="472"/>
        <end position="508"/>
    </location>
</feature>
<proteinExistence type="inferred from homology"/>
<feature type="compositionally biased region" description="Polar residues" evidence="6">
    <location>
        <begin position="1"/>
        <end position="12"/>
    </location>
</feature>
<feature type="compositionally biased region" description="Acidic residues" evidence="6">
    <location>
        <begin position="643"/>
        <end position="655"/>
    </location>
</feature>
<dbReference type="InterPro" id="IPR051462">
    <property type="entry name" value="CBS_domain-containing"/>
</dbReference>
<protein>
    <submittedName>
        <fullName evidence="9">CBS domain-containing protein CBSCBSPB3</fullName>
    </submittedName>
</protein>
<feature type="domain" description="CBS" evidence="7">
    <location>
        <begin position="300"/>
        <end position="356"/>
    </location>
</feature>
<feature type="compositionally biased region" description="Polar residues" evidence="6">
    <location>
        <begin position="46"/>
        <end position="63"/>
    </location>
</feature>
<keyword evidence="5" id="KW-0129">CBS domain</keyword>
<evidence type="ECO:0000313" key="10">
    <source>
        <dbReference type="Proteomes" id="UP000326340"/>
    </source>
</evidence>
<evidence type="ECO:0000256" key="6">
    <source>
        <dbReference type="SAM" id="MobiDB-lite"/>
    </source>
</evidence>
<dbReference type="InterPro" id="IPR001865">
    <property type="entry name" value="Ribosomal_uS2"/>
</dbReference>
<dbReference type="CDD" id="cd17782">
    <property type="entry name" value="CBS_pair_MUG70_2"/>
    <property type="match status" value="1"/>
</dbReference>
<feature type="non-terminal residue" evidence="9">
    <location>
        <position position="1139"/>
    </location>
</feature>
<dbReference type="PANTHER" id="PTHR48108">
    <property type="entry name" value="CBS DOMAIN-CONTAINING PROTEIN CBSX2, CHLOROPLASTIC"/>
    <property type="match status" value="1"/>
</dbReference>
<dbReference type="PRINTS" id="PR00395">
    <property type="entry name" value="RIBOSOMALS2"/>
</dbReference>
<keyword evidence="10" id="KW-1185">Reference proteome</keyword>
<dbReference type="CDD" id="cd06409">
    <property type="entry name" value="PB1_MUG70"/>
    <property type="match status" value="1"/>
</dbReference>
<dbReference type="PROSITE" id="PS51371">
    <property type="entry name" value="CBS"/>
    <property type="match status" value="4"/>
</dbReference>
<dbReference type="Pfam" id="PF00318">
    <property type="entry name" value="Ribosomal_S2"/>
    <property type="match status" value="1"/>
</dbReference>
<dbReference type="InterPro" id="IPR023591">
    <property type="entry name" value="Ribosomal_uS2_flav_dom_sf"/>
</dbReference>
<evidence type="ECO:0000256" key="4">
    <source>
        <dbReference type="ARBA" id="ARBA00023274"/>
    </source>
</evidence>
<evidence type="ECO:0000313" key="9">
    <source>
        <dbReference type="EMBL" id="TQN66693.1"/>
    </source>
</evidence>
<dbReference type="Gene3D" id="3.40.50.10490">
    <property type="entry name" value="Glucose-6-phosphate isomerase like protein, domain 1"/>
    <property type="match status" value="1"/>
</dbReference>
<comment type="similarity">
    <text evidence="1">Belongs to the universal ribosomal protein uS2 family.</text>
</comment>
<name>A0A5Q4BID1_9PEZI</name>
<dbReference type="PROSITE" id="PS51745">
    <property type="entry name" value="PB1"/>
    <property type="match status" value="1"/>
</dbReference>
<dbReference type="InterPro" id="IPR000644">
    <property type="entry name" value="CBS_dom"/>
</dbReference>
<dbReference type="SUPFAM" id="SSF54277">
    <property type="entry name" value="CAD &amp; PB1 domains"/>
    <property type="match status" value="1"/>
</dbReference>
<dbReference type="InterPro" id="IPR018130">
    <property type="entry name" value="Ribosomal_uS2_CS"/>
</dbReference>
<comment type="caution">
    <text evidence="9">The sequence shown here is derived from an EMBL/GenBank/DDBJ whole genome shotgun (WGS) entry which is preliminary data.</text>
</comment>
<feature type="region of interest" description="Disordered" evidence="6">
    <location>
        <begin position="608"/>
        <end position="672"/>
    </location>
</feature>
<feature type="region of interest" description="Disordered" evidence="6">
    <location>
        <begin position="1"/>
        <end position="74"/>
    </location>
</feature>